<dbReference type="EMBL" id="JAUJFL010000002">
    <property type="protein sequence ID" value="KAK2610935.1"/>
    <property type="molecule type" value="Genomic_DNA"/>
</dbReference>
<dbReference type="GO" id="GO:0031261">
    <property type="term" value="C:DNA replication preinitiation complex"/>
    <property type="evidence" value="ECO:0007669"/>
    <property type="project" value="TreeGrafter"/>
</dbReference>
<comment type="similarity">
    <text evidence="2">Belongs to the ORC3 family.</text>
</comment>
<evidence type="ECO:0000259" key="6">
    <source>
        <dbReference type="Pfam" id="PF07034"/>
    </source>
</evidence>
<evidence type="ECO:0008006" key="10">
    <source>
        <dbReference type="Google" id="ProtNLM"/>
    </source>
</evidence>
<dbReference type="GO" id="GO:0005656">
    <property type="term" value="C:nuclear pre-replicative complex"/>
    <property type="evidence" value="ECO:0007669"/>
    <property type="project" value="TreeGrafter"/>
</dbReference>
<dbReference type="GO" id="GO:0006270">
    <property type="term" value="P:DNA replication initiation"/>
    <property type="evidence" value="ECO:0007669"/>
    <property type="project" value="TreeGrafter"/>
</dbReference>
<dbReference type="InterPro" id="IPR045667">
    <property type="entry name" value="ORC3_N"/>
</dbReference>
<dbReference type="GO" id="GO:0005664">
    <property type="term" value="C:nuclear origin of replication recognition complex"/>
    <property type="evidence" value="ECO:0007669"/>
    <property type="project" value="InterPro"/>
</dbReference>
<keyword evidence="4" id="KW-0238">DNA-binding</keyword>
<comment type="caution">
    <text evidence="8">The sequence shown here is derived from an EMBL/GenBank/DDBJ whole genome shotgun (WGS) entry which is preliminary data.</text>
</comment>
<keyword evidence="3" id="KW-0235">DNA replication</keyword>
<evidence type="ECO:0000256" key="3">
    <source>
        <dbReference type="ARBA" id="ARBA00022705"/>
    </source>
</evidence>
<comment type="subcellular location">
    <subcellularLocation>
        <location evidence="1">Nucleus</location>
    </subcellularLocation>
</comment>
<sequence>MDHDEDGYIYDDHRAAFIFGQDGETDRVLRPAKRRRISGKAVSVNAKNGVRSQPISEFVPLLHGVEDPEFVSLRQALYADAWTAIDARIQHVLKESNRSTLDAVASFVSEAPGEEHSKMPTALIVTGPNISSQELLFEQLAESLEDSVQGAFVRLRSAEAPNLKATLKKIIRDVTRRSSEHEGDDAELSVGRDGRKYLDYDLEALHAHVKHHEAKQVIVAFQDSEGFDTGLLSELITLFNSWRDRLPFTLLFGIATSVELFQARLPKSTSQHLYGAQFDVVQMSSVLENIFKGAVAHGANPLIIGPALLRDLIARQQSQVAGIQIFMDSLKYAYMCHFYANPLSVLLSEIKPQPEHLEALRNLPSFRSHIEDALEAGRLKHVRLMLDDDAYLLAEQQRTAVKVTAKWETQLLRSLSLLEASGLLQENFIATYTNALCDGINLHSEGWSALDTVKRRSADDISALLRRLLDTVRSGNRELGMSGWATEDKKVVHTLSDLLERLASLQSQSQLTGKSLRSQYSAQTKLLRTTVVAQKVQLSQKETSLSNEDKAFTGLIDDLVEFLAAETLCQPADAILFHELWMYESTSPHKNVFIPRPGTIFERALSRPHDYLACNCCSGTEDGNASTLPATSILYHLYGEAGALVNVADLWSAFYALVGCSNDEDGDPKSRLKSKSAESRNEDGLDERTALVLFYQGLAELKAMGFVKPTKKRADHIARLKWL</sequence>
<dbReference type="PANTHER" id="PTHR12748">
    <property type="entry name" value="ORIGIN RECOGNITION COMPLEX SUBUNIT 3"/>
    <property type="match status" value="1"/>
</dbReference>
<proteinExistence type="inferred from homology"/>
<evidence type="ECO:0000256" key="1">
    <source>
        <dbReference type="ARBA" id="ARBA00004123"/>
    </source>
</evidence>
<name>A0AAD9SJL8_PHOAM</name>
<dbReference type="AlphaFoldDB" id="A0AAD9SJL8"/>
<evidence type="ECO:0000313" key="8">
    <source>
        <dbReference type="EMBL" id="KAK2610935.1"/>
    </source>
</evidence>
<dbReference type="GO" id="GO:0003688">
    <property type="term" value="F:DNA replication origin binding"/>
    <property type="evidence" value="ECO:0007669"/>
    <property type="project" value="TreeGrafter"/>
</dbReference>
<dbReference type="Proteomes" id="UP001265746">
    <property type="component" value="Unassembled WGS sequence"/>
</dbReference>
<reference evidence="8" key="1">
    <citation type="submission" date="2023-06" db="EMBL/GenBank/DDBJ databases">
        <authorList>
            <person name="Noh H."/>
        </authorList>
    </citation>
    <scope>NUCLEOTIDE SEQUENCE</scope>
    <source>
        <strain evidence="8">DUCC20226</strain>
    </source>
</reference>
<evidence type="ECO:0000256" key="4">
    <source>
        <dbReference type="ARBA" id="ARBA00023125"/>
    </source>
</evidence>
<dbReference type="InterPro" id="IPR020795">
    <property type="entry name" value="ORC3"/>
</dbReference>
<feature type="domain" description="Origin recognition complex subunit 3 winged helix C-terminal" evidence="7">
    <location>
        <begin position="601"/>
        <end position="722"/>
    </location>
</feature>
<evidence type="ECO:0000259" key="7">
    <source>
        <dbReference type="Pfam" id="PF18137"/>
    </source>
</evidence>
<dbReference type="InterPro" id="IPR040855">
    <property type="entry name" value="ORC_WH_C"/>
</dbReference>
<dbReference type="Pfam" id="PF07034">
    <property type="entry name" value="ORC3_N"/>
    <property type="match status" value="1"/>
</dbReference>
<evidence type="ECO:0000256" key="5">
    <source>
        <dbReference type="ARBA" id="ARBA00023242"/>
    </source>
</evidence>
<accession>A0AAD9SJL8</accession>
<gene>
    <name evidence="8" type="ORF">N8I77_004321</name>
</gene>
<dbReference type="Pfam" id="PF18137">
    <property type="entry name" value="WHD_ORC"/>
    <property type="match status" value="1"/>
</dbReference>
<dbReference type="CDD" id="cd20704">
    <property type="entry name" value="Orc3"/>
    <property type="match status" value="2"/>
</dbReference>
<evidence type="ECO:0000256" key="2">
    <source>
        <dbReference type="ARBA" id="ARBA00010977"/>
    </source>
</evidence>
<dbReference type="PANTHER" id="PTHR12748:SF0">
    <property type="entry name" value="ORIGIN RECOGNITION COMPLEX SUBUNIT 3"/>
    <property type="match status" value="1"/>
</dbReference>
<feature type="domain" description="Origin recognition complex subunit 3 N-terminal" evidence="6">
    <location>
        <begin position="51"/>
        <end position="346"/>
    </location>
</feature>
<organism evidence="8 9">
    <name type="scientific">Phomopsis amygdali</name>
    <name type="common">Fusicoccum amygdali</name>
    <dbReference type="NCBI Taxonomy" id="1214568"/>
    <lineage>
        <taxon>Eukaryota</taxon>
        <taxon>Fungi</taxon>
        <taxon>Dikarya</taxon>
        <taxon>Ascomycota</taxon>
        <taxon>Pezizomycotina</taxon>
        <taxon>Sordariomycetes</taxon>
        <taxon>Sordariomycetidae</taxon>
        <taxon>Diaporthales</taxon>
        <taxon>Diaporthaceae</taxon>
        <taxon>Diaporthe</taxon>
    </lineage>
</organism>
<keyword evidence="9" id="KW-1185">Reference proteome</keyword>
<keyword evidence="5" id="KW-0539">Nucleus</keyword>
<protein>
    <recommendedName>
        <fullName evidence="10">Origin recognition complex subunit 3</fullName>
    </recommendedName>
</protein>
<evidence type="ECO:0000313" key="9">
    <source>
        <dbReference type="Proteomes" id="UP001265746"/>
    </source>
</evidence>